<dbReference type="GO" id="GO:0016787">
    <property type="term" value="F:hydrolase activity"/>
    <property type="evidence" value="ECO:0007669"/>
    <property type="project" value="UniProtKB-ARBA"/>
</dbReference>
<reference evidence="4" key="1">
    <citation type="submission" date="2017-06" db="EMBL/GenBank/DDBJ databases">
        <title>Genome analysis of Fimbriiglobus ruber SP5, the first member of the order Planctomycetales with confirmed chitinolytic capability.</title>
        <authorList>
            <person name="Ravin N.V."/>
            <person name="Rakitin A.L."/>
            <person name="Ivanova A.A."/>
            <person name="Beletsky A.V."/>
            <person name="Kulichevskaya I.S."/>
            <person name="Mardanov A.V."/>
            <person name="Dedysh S.N."/>
        </authorList>
    </citation>
    <scope>NUCLEOTIDE SEQUENCE [LARGE SCALE GENOMIC DNA]</scope>
    <source>
        <strain evidence="4">SP5</strain>
    </source>
</reference>
<dbReference type="AlphaFoldDB" id="A0A225EES2"/>
<dbReference type="SUPFAM" id="SSF53649">
    <property type="entry name" value="Alkaline phosphatase-like"/>
    <property type="match status" value="1"/>
</dbReference>
<dbReference type="InterPro" id="IPR006124">
    <property type="entry name" value="Metalloenzyme"/>
</dbReference>
<name>A0A225EES2_9BACT</name>
<dbReference type="OrthoDB" id="1956004at2"/>
<comment type="caution">
    <text evidence="3">The sequence shown here is derived from an EMBL/GenBank/DDBJ whole genome shotgun (WGS) entry which is preliminary data.</text>
</comment>
<feature type="signal peptide" evidence="1">
    <location>
        <begin position="1"/>
        <end position="27"/>
    </location>
</feature>
<keyword evidence="4" id="KW-1185">Reference proteome</keyword>
<dbReference type="InterPro" id="IPR017850">
    <property type="entry name" value="Alkaline_phosphatase_core_sf"/>
</dbReference>
<evidence type="ECO:0000313" key="4">
    <source>
        <dbReference type="Proteomes" id="UP000214646"/>
    </source>
</evidence>
<dbReference type="InterPro" id="IPR002591">
    <property type="entry name" value="Phosphodiest/P_Trfase"/>
</dbReference>
<dbReference type="GO" id="GO:0046872">
    <property type="term" value="F:metal ion binding"/>
    <property type="evidence" value="ECO:0007669"/>
    <property type="project" value="InterPro"/>
</dbReference>
<proteinExistence type="predicted"/>
<feature type="domain" description="Metalloenzyme" evidence="2">
    <location>
        <begin position="141"/>
        <end position="281"/>
    </location>
</feature>
<dbReference type="EMBL" id="NIDE01000001">
    <property type="protein sequence ID" value="OWK46777.1"/>
    <property type="molecule type" value="Genomic_DNA"/>
</dbReference>
<accession>A0A225EES2</accession>
<keyword evidence="1" id="KW-0732">Signal</keyword>
<dbReference type="Pfam" id="PF01676">
    <property type="entry name" value="Metalloenzyme"/>
    <property type="match status" value="1"/>
</dbReference>
<evidence type="ECO:0000259" key="2">
    <source>
        <dbReference type="Pfam" id="PF01676"/>
    </source>
</evidence>
<dbReference type="Pfam" id="PF01663">
    <property type="entry name" value="Phosphodiest"/>
    <property type="match status" value="1"/>
</dbReference>
<dbReference type="Gene3D" id="3.40.720.10">
    <property type="entry name" value="Alkaline Phosphatase, subunit A"/>
    <property type="match status" value="1"/>
</dbReference>
<dbReference type="RefSeq" id="WP_088251964.1">
    <property type="nucleotide sequence ID" value="NZ_NIDE01000001.1"/>
</dbReference>
<dbReference type="PANTHER" id="PTHR10151:SF120">
    <property type="entry name" value="BIS(5'-ADENOSYL)-TRIPHOSPHATASE"/>
    <property type="match status" value="1"/>
</dbReference>
<organism evidence="3 4">
    <name type="scientific">Fimbriiglobus ruber</name>
    <dbReference type="NCBI Taxonomy" id="1908690"/>
    <lineage>
        <taxon>Bacteria</taxon>
        <taxon>Pseudomonadati</taxon>
        <taxon>Planctomycetota</taxon>
        <taxon>Planctomycetia</taxon>
        <taxon>Gemmatales</taxon>
        <taxon>Gemmataceae</taxon>
        <taxon>Fimbriiglobus</taxon>
    </lineage>
</organism>
<dbReference type="Proteomes" id="UP000214646">
    <property type="component" value="Unassembled WGS sequence"/>
</dbReference>
<sequence length="302" mass="31882">MNSTKHRVLTVSLLLLLSLSAAATTQAADPPAAKNKVLFIGIDGCRADAMHAANAPALHALRDGGAYSEIAQTGDITVSGPGWSSMLTGVWREKHGVRDNTFTGKNLTEYPSFLDRFKAAHPDARTASFATWAPIHQNIIAKADVKTTFKKDADAADAAVKELQTADPDAVFLDLDDVDHAGHAHGFSTKVPQYMTAIETADAQVGRAVTAMRGRPAFARENWLVLVTTDHGGSGKSHGKNIPEHRTIFVIANGPAVAPGEIKPAPGIVDVAATALAHLGVPVQPDWKLDGKAIGLRTTGLK</sequence>
<evidence type="ECO:0000256" key="1">
    <source>
        <dbReference type="SAM" id="SignalP"/>
    </source>
</evidence>
<feature type="chain" id="PRO_5012420468" evidence="1">
    <location>
        <begin position="28"/>
        <end position="302"/>
    </location>
</feature>
<protein>
    <submittedName>
        <fullName evidence="3">Putative nucleotide pyrophosphatase</fullName>
    </submittedName>
</protein>
<gene>
    <name evidence="3" type="ORF">FRUB_00476</name>
</gene>
<evidence type="ECO:0000313" key="3">
    <source>
        <dbReference type="EMBL" id="OWK46777.1"/>
    </source>
</evidence>
<dbReference type="PANTHER" id="PTHR10151">
    <property type="entry name" value="ECTONUCLEOTIDE PYROPHOSPHATASE/PHOSPHODIESTERASE"/>
    <property type="match status" value="1"/>
</dbReference>